<gene>
    <name evidence="1" type="ORF">PHMEG_0007921</name>
</gene>
<evidence type="ECO:0000313" key="2">
    <source>
        <dbReference type="Proteomes" id="UP000198211"/>
    </source>
</evidence>
<protein>
    <submittedName>
        <fullName evidence="1">Uncharacterized protein</fullName>
    </submittedName>
</protein>
<evidence type="ECO:0000313" key="1">
    <source>
        <dbReference type="EMBL" id="OWZ18050.1"/>
    </source>
</evidence>
<reference evidence="2" key="1">
    <citation type="submission" date="2017-03" db="EMBL/GenBank/DDBJ databases">
        <title>Phytopthora megakarya and P. palmivora, two closely related causual agents of cacao black pod achieved similar genome size and gene model numbers by different mechanisms.</title>
        <authorList>
            <person name="Ali S."/>
            <person name="Shao J."/>
            <person name="Larry D.J."/>
            <person name="Kronmiller B."/>
            <person name="Shen D."/>
            <person name="Strem M.D."/>
            <person name="Melnick R.L."/>
            <person name="Guiltinan M.J."/>
            <person name="Tyler B.M."/>
            <person name="Meinhardt L.W."/>
            <person name="Bailey B.A."/>
        </authorList>
    </citation>
    <scope>NUCLEOTIDE SEQUENCE [LARGE SCALE GENOMIC DNA]</scope>
    <source>
        <strain evidence="2">zdho120</strain>
    </source>
</reference>
<accession>A0A225WME3</accession>
<sequence>MLDSSIELSCKPHVSKKETICGCQTFRRFNHFPDCLFSCPCEKVKGGVFQGPDPTQKQAQSYIKRWIQKHRDDSIQ</sequence>
<name>A0A225WME3_9STRA</name>
<proteinExistence type="predicted"/>
<organism evidence="1 2">
    <name type="scientific">Phytophthora megakarya</name>
    <dbReference type="NCBI Taxonomy" id="4795"/>
    <lineage>
        <taxon>Eukaryota</taxon>
        <taxon>Sar</taxon>
        <taxon>Stramenopiles</taxon>
        <taxon>Oomycota</taxon>
        <taxon>Peronosporomycetes</taxon>
        <taxon>Peronosporales</taxon>
        <taxon>Peronosporaceae</taxon>
        <taxon>Phytophthora</taxon>
    </lineage>
</organism>
<dbReference type="AlphaFoldDB" id="A0A225WME3"/>
<keyword evidence="2" id="KW-1185">Reference proteome</keyword>
<dbReference type="EMBL" id="NBNE01000650">
    <property type="protein sequence ID" value="OWZ18050.1"/>
    <property type="molecule type" value="Genomic_DNA"/>
</dbReference>
<comment type="caution">
    <text evidence="1">The sequence shown here is derived from an EMBL/GenBank/DDBJ whole genome shotgun (WGS) entry which is preliminary data.</text>
</comment>
<dbReference type="Proteomes" id="UP000198211">
    <property type="component" value="Unassembled WGS sequence"/>
</dbReference>